<comment type="caution">
    <text evidence="9">The sequence shown here is derived from an EMBL/GenBank/DDBJ whole genome shotgun (WGS) entry which is preliminary data.</text>
</comment>
<protein>
    <submittedName>
        <fullName evidence="9">M56 family metallopeptidase</fullName>
    </submittedName>
</protein>
<feature type="transmembrane region" description="Helical" evidence="7">
    <location>
        <begin position="192"/>
        <end position="215"/>
    </location>
</feature>
<dbReference type="CDD" id="cd07326">
    <property type="entry name" value="M56_BlaR1_MecR1_like"/>
    <property type="match status" value="1"/>
</dbReference>
<feature type="transmembrane region" description="Helical" evidence="7">
    <location>
        <begin position="152"/>
        <end position="171"/>
    </location>
</feature>
<feature type="transmembrane region" description="Helical" evidence="7">
    <location>
        <begin position="93"/>
        <end position="109"/>
    </location>
</feature>
<dbReference type="AlphaFoldDB" id="A0ABD5P0U7"/>
<evidence type="ECO:0000313" key="9">
    <source>
        <dbReference type="EMBL" id="MFC4247915.1"/>
    </source>
</evidence>
<dbReference type="RefSeq" id="WP_246976479.1">
    <property type="nucleotide sequence ID" value="NZ_CP095398.1"/>
</dbReference>
<evidence type="ECO:0000256" key="4">
    <source>
        <dbReference type="ARBA" id="ARBA00022801"/>
    </source>
</evidence>
<evidence type="ECO:0000256" key="2">
    <source>
        <dbReference type="ARBA" id="ARBA00022670"/>
    </source>
</evidence>
<sequence>MGVELFRATYDCDAPPRVVESKLVRRGGFEPIERDGTRHWIVDHEWGLYRNRASYDPRAGEITITRTVHIGLRLTLIALIGLLVAGIALDRRLVVNGTFILAAILTLVLHDDSVPPTLEPATLRSYRLAPDYFASFGTVIAAAIASPDVGRGFTAGLCLVIGGLLAFHYAQGATFPLSRPVDPADTPTQLQIALLGFALPIVVVLLLAVFAATWAALPGIVALPVSIVFCGLGTVYFGTACAFQVSRLERSPFPEFPTNAIRVALVLAYLGLNLVLVRVLLWGGNLVGIALADVVFVRRYAPGGASLELVGIIREQVGVSVGIAGTVIDPATAAVVGLPFLPVFVVFGCWCVFLLVRLRTGIRLTIASEAIDWTAPDGETVPVRVIDDERPHASVHGRLFGMRPLIVVSSAVMKLNESERDAVLSHELYHVRNHDPVVNAVATLTSLFLFGGRNAFLVFYDYPRIEREADRFAADVTSVQDVSDALERFRRQRARSKVAGSRRSGGLGPYLTTPDTAADLVPNQWIERLTVGTRLRTWLDDTAHDLGAIYRLFYGDVLLSNAHGSVEERIARLENGDGT</sequence>
<evidence type="ECO:0000256" key="3">
    <source>
        <dbReference type="ARBA" id="ARBA00022723"/>
    </source>
</evidence>
<keyword evidence="2" id="KW-0645">Protease</keyword>
<dbReference type="EMBL" id="JBHSDJ010000106">
    <property type="protein sequence ID" value="MFC4247915.1"/>
    <property type="molecule type" value="Genomic_DNA"/>
</dbReference>
<keyword evidence="5" id="KW-0862">Zinc</keyword>
<reference evidence="9 10" key="1">
    <citation type="journal article" date="2014" name="Int. J. Syst. Evol. Microbiol.">
        <title>Complete genome sequence of Corynebacterium casei LMG S-19264T (=DSM 44701T), isolated from a smear-ripened cheese.</title>
        <authorList>
            <consortium name="US DOE Joint Genome Institute (JGI-PGF)"/>
            <person name="Walter F."/>
            <person name="Albersmeier A."/>
            <person name="Kalinowski J."/>
            <person name="Ruckert C."/>
        </authorList>
    </citation>
    <scope>NUCLEOTIDE SEQUENCE [LARGE SCALE GENOMIC DNA]</scope>
    <source>
        <strain evidence="9 10">IBRC-M 10912</strain>
    </source>
</reference>
<keyword evidence="7" id="KW-0812">Transmembrane</keyword>
<feature type="transmembrane region" description="Helical" evidence="7">
    <location>
        <begin position="221"/>
        <end position="243"/>
    </location>
</feature>
<evidence type="ECO:0000256" key="1">
    <source>
        <dbReference type="ARBA" id="ARBA00001947"/>
    </source>
</evidence>
<feature type="transmembrane region" description="Helical" evidence="7">
    <location>
        <begin position="129"/>
        <end position="146"/>
    </location>
</feature>
<evidence type="ECO:0000256" key="5">
    <source>
        <dbReference type="ARBA" id="ARBA00022833"/>
    </source>
</evidence>
<evidence type="ECO:0000256" key="7">
    <source>
        <dbReference type="SAM" id="Phobius"/>
    </source>
</evidence>
<dbReference type="GO" id="GO:0008237">
    <property type="term" value="F:metallopeptidase activity"/>
    <property type="evidence" value="ECO:0007669"/>
    <property type="project" value="UniProtKB-KW"/>
</dbReference>
<dbReference type="GO" id="GO:0006508">
    <property type="term" value="P:proteolysis"/>
    <property type="evidence" value="ECO:0007669"/>
    <property type="project" value="UniProtKB-KW"/>
</dbReference>
<dbReference type="Proteomes" id="UP001595821">
    <property type="component" value="Unassembled WGS sequence"/>
</dbReference>
<keyword evidence="7" id="KW-0472">Membrane</keyword>
<feature type="transmembrane region" description="Helical" evidence="7">
    <location>
        <begin position="263"/>
        <end position="281"/>
    </location>
</feature>
<comment type="cofactor">
    <cofactor evidence="1">
        <name>Zn(2+)</name>
        <dbReference type="ChEBI" id="CHEBI:29105"/>
    </cofactor>
</comment>
<keyword evidence="6" id="KW-0482">Metalloprotease</keyword>
<dbReference type="GO" id="GO:0046872">
    <property type="term" value="F:metal ion binding"/>
    <property type="evidence" value="ECO:0007669"/>
    <property type="project" value="UniProtKB-KW"/>
</dbReference>
<organism evidence="9 10">
    <name type="scientific">Natribaculum luteum</name>
    <dbReference type="NCBI Taxonomy" id="1586232"/>
    <lineage>
        <taxon>Archaea</taxon>
        <taxon>Methanobacteriati</taxon>
        <taxon>Methanobacteriota</taxon>
        <taxon>Stenosarchaea group</taxon>
        <taxon>Halobacteria</taxon>
        <taxon>Halobacteriales</taxon>
        <taxon>Natrialbaceae</taxon>
        <taxon>Natribaculum</taxon>
    </lineage>
</organism>
<feature type="transmembrane region" description="Helical" evidence="7">
    <location>
        <begin position="70"/>
        <end position="87"/>
    </location>
</feature>
<evidence type="ECO:0000313" key="10">
    <source>
        <dbReference type="Proteomes" id="UP001595821"/>
    </source>
</evidence>
<name>A0ABD5P0U7_9EURY</name>
<proteinExistence type="predicted"/>
<keyword evidence="3" id="KW-0479">Metal-binding</keyword>
<dbReference type="InterPro" id="IPR001915">
    <property type="entry name" value="Peptidase_M48"/>
</dbReference>
<gene>
    <name evidence="9" type="ORF">ACFOZ7_13330</name>
</gene>
<dbReference type="Gene3D" id="3.30.2010.10">
    <property type="entry name" value="Metalloproteases ('zincins'), catalytic domain"/>
    <property type="match status" value="1"/>
</dbReference>
<keyword evidence="7" id="KW-1133">Transmembrane helix</keyword>
<feature type="transmembrane region" description="Helical" evidence="7">
    <location>
        <begin position="333"/>
        <end position="356"/>
    </location>
</feature>
<evidence type="ECO:0000256" key="6">
    <source>
        <dbReference type="ARBA" id="ARBA00023049"/>
    </source>
</evidence>
<dbReference type="GeneID" id="71856091"/>
<evidence type="ECO:0000259" key="8">
    <source>
        <dbReference type="Pfam" id="PF01435"/>
    </source>
</evidence>
<accession>A0ABD5P0U7</accession>
<dbReference type="Pfam" id="PF01435">
    <property type="entry name" value="Peptidase_M48"/>
    <property type="match status" value="1"/>
</dbReference>
<keyword evidence="4" id="KW-0378">Hydrolase</keyword>
<feature type="domain" description="Peptidase M48" evidence="8">
    <location>
        <begin position="383"/>
        <end position="457"/>
    </location>
</feature>